<protein>
    <recommendedName>
        <fullName evidence="2">MADF domain-containing protein</fullName>
    </recommendedName>
</protein>
<accession>A0A1Y1L4H1</accession>
<feature type="domain" description="MADF" evidence="2">
    <location>
        <begin position="149"/>
        <end position="232"/>
    </location>
</feature>
<dbReference type="GO" id="GO:0005667">
    <property type="term" value="C:transcription regulator complex"/>
    <property type="evidence" value="ECO:0007669"/>
    <property type="project" value="TreeGrafter"/>
</dbReference>
<sequence length="379" mass="43958">MDHKKLISVVAQCTPLWDRSHDKFRDQGFKATLWNKIGVELKSTGPACREAFKALREKYIREREKLQHYGSNYRTWELLECLQFLDPYIITRKSSNVAWIQQQQTDPFASPIKQDPTLEHSDHEERTLDDSDNGNSSTMEATAFDFCRSLIKLVRESHALWDRHCRDYHDKQLKERLWTSIAQMLKTDVNTCTLRWKGLREKYIRQKQKYSEGIAGKWEFLDDLAFLDSVIQYRKKHWQVEESSQMFATSDNSCNLSQANSDYDGLDEHTNDSTPNHPTSSTNTYQQPLPNNSSFVNVTIKSHTPDSTLHTSETRKRTASSDVEEPTYFKPTREKTDNQERTPEQIFGELVAAMLATKSDGEKNLAMIEIMSILAKSPM</sequence>
<evidence type="ECO:0000313" key="3">
    <source>
        <dbReference type="EMBL" id="JAV66855.1"/>
    </source>
</evidence>
<feature type="compositionally biased region" description="Basic and acidic residues" evidence="1">
    <location>
        <begin position="116"/>
        <end position="129"/>
    </location>
</feature>
<dbReference type="GeneID" id="116158824"/>
<evidence type="ECO:0000259" key="2">
    <source>
        <dbReference type="PROSITE" id="PS51029"/>
    </source>
</evidence>
<dbReference type="AlphaFoldDB" id="A0A1Y1L4H1"/>
<dbReference type="PROSITE" id="PS51029">
    <property type="entry name" value="MADF"/>
    <property type="match status" value="2"/>
</dbReference>
<reference evidence="3" key="1">
    <citation type="journal article" date="2016" name="Sci. Rep.">
        <title>Molecular characterization of firefly nuptial gifts: a multi-omics approach sheds light on postcopulatory sexual selection.</title>
        <authorList>
            <person name="Al-Wathiqui N."/>
            <person name="Fallon T.R."/>
            <person name="South A."/>
            <person name="Weng J.K."/>
            <person name="Lewis S.M."/>
        </authorList>
    </citation>
    <scope>NUCLEOTIDE SEQUENCE</scope>
</reference>
<dbReference type="OrthoDB" id="5984255at2759"/>
<feature type="compositionally biased region" description="Basic and acidic residues" evidence="1">
    <location>
        <begin position="331"/>
        <end position="342"/>
    </location>
</feature>
<feature type="region of interest" description="Disordered" evidence="1">
    <location>
        <begin position="108"/>
        <end position="136"/>
    </location>
</feature>
<feature type="compositionally biased region" description="Polar residues" evidence="1">
    <location>
        <begin position="285"/>
        <end position="311"/>
    </location>
</feature>
<feature type="domain" description="MADF" evidence="2">
    <location>
        <begin position="5"/>
        <end position="90"/>
    </location>
</feature>
<dbReference type="PANTHER" id="PTHR12243">
    <property type="entry name" value="MADF DOMAIN TRANSCRIPTION FACTOR"/>
    <property type="match status" value="1"/>
</dbReference>
<feature type="region of interest" description="Disordered" evidence="1">
    <location>
        <begin position="249"/>
        <end position="342"/>
    </location>
</feature>
<dbReference type="GO" id="GO:0005634">
    <property type="term" value="C:nucleus"/>
    <property type="evidence" value="ECO:0007669"/>
    <property type="project" value="TreeGrafter"/>
</dbReference>
<feature type="compositionally biased region" description="Low complexity" evidence="1">
    <location>
        <begin position="272"/>
        <end position="284"/>
    </location>
</feature>
<name>A0A1Y1L4H1_PHOPY</name>
<dbReference type="KEGG" id="ppyr:116158824"/>
<dbReference type="Pfam" id="PF10545">
    <property type="entry name" value="MADF_DNA_bdg"/>
    <property type="match status" value="2"/>
</dbReference>
<dbReference type="GO" id="GO:0006357">
    <property type="term" value="P:regulation of transcription by RNA polymerase II"/>
    <property type="evidence" value="ECO:0007669"/>
    <property type="project" value="TreeGrafter"/>
</dbReference>
<proteinExistence type="predicted"/>
<dbReference type="PANTHER" id="PTHR12243:SF60">
    <property type="entry name" value="SI:CH211-15D5.12-RELATED"/>
    <property type="match status" value="1"/>
</dbReference>
<feature type="compositionally biased region" description="Polar residues" evidence="1">
    <location>
        <begin position="249"/>
        <end position="261"/>
    </location>
</feature>
<dbReference type="InterPro" id="IPR006578">
    <property type="entry name" value="MADF-dom"/>
</dbReference>
<dbReference type="EMBL" id="GEZM01068626">
    <property type="protein sequence ID" value="JAV66855.1"/>
    <property type="molecule type" value="Transcribed_RNA"/>
</dbReference>
<dbReference type="SMART" id="SM00595">
    <property type="entry name" value="MADF"/>
    <property type="match status" value="2"/>
</dbReference>
<organism evidence="3">
    <name type="scientific">Photinus pyralis</name>
    <name type="common">Common eastern firefly</name>
    <name type="synonym">Lampyris pyralis</name>
    <dbReference type="NCBI Taxonomy" id="7054"/>
    <lineage>
        <taxon>Eukaryota</taxon>
        <taxon>Metazoa</taxon>
        <taxon>Ecdysozoa</taxon>
        <taxon>Arthropoda</taxon>
        <taxon>Hexapoda</taxon>
        <taxon>Insecta</taxon>
        <taxon>Pterygota</taxon>
        <taxon>Neoptera</taxon>
        <taxon>Endopterygota</taxon>
        <taxon>Coleoptera</taxon>
        <taxon>Polyphaga</taxon>
        <taxon>Elateriformia</taxon>
        <taxon>Elateroidea</taxon>
        <taxon>Lampyridae</taxon>
        <taxon>Lampyrinae</taxon>
        <taxon>Photinus</taxon>
    </lineage>
</organism>
<dbReference type="InterPro" id="IPR039353">
    <property type="entry name" value="TF_Adf1"/>
</dbReference>
<dbReference type="RefSeq" id="XP_031327531.1">
    <property type="nucleotide sequence ID" value="XM_031471671.1"/>
</dbReference>
<evidence type="ECO:0000256" key="1">
    <source>
        <dbReference type="SAM" id="MobiDB-lite"/>
    </source>
</evidence>